<feature type="non-terminal residue" evidence="2">
    <location>
        <position position="1"/>
    </location>
</feature>
<comment type="caution">
    <text evidence="2">The sequence shown here is derived from an EMBL/GenBank/DDBJ whole genome shotgun (WGS) entry which is preliminary data.</text>
</comment>
<evidence type="ECO:0000313" key="3">
    <source>
        <dbReference type="Proteomes" id="UP000789901"/>
    </source>
</evidence>
<reference evidence="2 3" key="1">
    <citation type="submission" date="2021-06" db="EMBL/GenBank/DDBJ databases">
        <authorList>
            <person name="Kallberg Y."/>
            <person name="Tangrot J."/>
            <person name="Rosling A."/>
        </authorList>
    </citation>
    <scope>NUCLEOTIDE SEQUENCE [LARGE SCALE GENOMIC DNA]</scope>
    <source>
        <strain evidence="2 3">120-4 pot B 10/14</strain>
    </source>
</reference>
<feature type="region of interest" description="Disordered" evidence="1">
    <location>
        <begin position="151"/>
        <end position="172"/>
    </location>
</feature>
<organism evidence="2 3">
    <name type="scientific">Gigaspora margarita</name>
    <dbReference type="NCBI Taxonomy" id="4874"/>
    <lineage>
        <taxon>Eukaryota</taxon>
        <taxon>Fungi</taxon>
        <taxon>Fungi incertae sedis</taxon>
        <taxon>Mucoromycota</taxon>
        <taxon>Glomeromycotina</taxon>
        <taxon>Glomeromycetes</taxon>
        <taxon>Diversisporales</taxon>
        <taxon>Gigasporaceae</taxon>
        <taxon>Gigaspora</taxon>
    </lineage>
</organism>
<gene>
    <name evidence="2" type="ORF">GMARGA_LOCUS29669</name>
</gene>
<sequence length="172" mass="19324">NVTTSRAEGAYAMLKMYLQVSVDNLHIVHEKISLAIENQYKEIKTIVAQEMIRIPQAQNKLFYAQVVTKVSTFALKKVYEQFQIASNTTPESPLQPCSALVGLATITSAKLPETNNSLQQKWEEYSQQFNSLTLYQKNAALDKMPSLFQESTTTIQDPQVQPTRGRPVGAKN</sequence>
<evidence type="ECO:0000256" key="1">
    <source>
        <dbReference type="SAM" id="MobiDB-lite"/>
    </source>
</evidence>
<evidence type="ECO:0000313" key="2">
    <source>
        <dbReference type="EMBL" id="CAG8828339.1"/>
    </source>
</evidence>
<accession>A0ABN7WDF4</accession>
<dbReference type="EMBL" id="CAJVQB010040378">
    <property type="protein sequence ID" value="CAG8828339.1"/>
    <property type="molecule type" value="Genomic_DNA"/>
</dbReference>
<name>A0ABN7WDF4_GIGMA</name>
<protein>
    <submittedName>
        <fullName evidence="2">24001_t:CDS:1</fullName>
    </submittedName>
</protein>
<proteinExistence type="predicted"/>
<keyword evidence="3" id="KW-1185">Reference proteome</keyword>
<feature type="compositionally biased region" description="Polar residues" evidence="1">
    <location>
        <begin position="151"/>
        <end position="162"/>
    </location>
</feature>
<dbReference type="Proteomes" id="UP000789901">
    <property type="component" value="Unassembled WGS sequence"/>
</dbReference>